<dbReference type="OrthoDB" id="2803741at2759"/>
<protein>
    <recommendedName>
        <fullName evidence="1">Fungal-type protein kinase domain-containing protein</fullName>
    </recommendedName>
</protein>
<feature type="domain" description="Fungal-type protein kinase" evidence="1">
    <location>
        <begin position="163"/>
        <end position="254"/>
    </location>
</feature>
<proteinExistence type="predicted"/>
<dbReference type="HOGENOM" id="CLU_1107484_0_0_1"/>
<keyword evidence="3" id="KW-1185">Reference proteome</keyword>
<evidence type="ECO:0000313" key="3">
    <source>
        <dbReference type="Proteomes" id="UP000006352"/>
    </source>
</evidence>
<evidence type="ECO:0000259" key="1">
    <source>
        <dbReference type="Pfam" id="PF17667"/>
    </source>
</evidence>
<sequence>MGEQPVTPPRSHKPLRAWSSIPFLRKVNHDISHLSETLPTSQQTVLADIGYVIPEVPVAFCFENICPRISSRDDSLVDKVLSRLTTGSNKIIDAETGRWADFVISPREFSKREDPTSNPLDNLIKAIGDAAANEDPSFDLNFVFENSPYVSPASDHWNSTSRPDGYFRVRDPERERKQTAPHWKDIALSAEYKRYTLEETRDDVVGKVIWGMHHSMREDPRRRFTFGLTIEDSKMRLWYASRADVMVTEAFDFLTVCEI</sequence>
<dbReference type="STRING" id="599839.J4HY62"/>
<dbReference type="GeneID" id="24098593"/>
<evidence type="ECO:0000313" key="2">
    <source>
        <dbReference type="EMBL" id="CCM03682.1"/>
    </source>
</evidence>
<reference evidence="2 3" key="1">
    <citation type="journal article" date="2012" name="Appl. Environ. Microbiol.">
        <title>Short-read sequencing for genomic analysis of the brown rot fungus Fibroporia radiculosa.</title>
        <authorList>
            <person name="Tang J.D."/>
            <person name="Perkins A.D."/>
            <person name="Sonstegard T.S."/>
            <person name="Schroeder S.G."/>
            <person name="Burgess S.C."/>
            <person name="Diehl S.V."/>
        </authorList>
    </citation>
    <scope>NUCLEOTIDE SEQUENCE [LARGE SCALE GENOMIC DNA]</scope>
    <source>
        <strain evidence="2 3">TFFH 294</strain>
    </source>
</reference>
<dbReference type="InParanoid" id="J4HY62"/>
<gene>
    <name evidence="2" type="ORF">FIBRA_05826</name>
</gene>
<dbReference type="Pfam" id="PF17667">
    <property type="entry name" value="Pkinase_fungal"/>
    <property type="match status" value="1"/>
</dbReference>
<organism evidence="2 3">
    <name type="scientific">Fibroporia radiculosa</name>
    <dbReference type="NCBI Taxonomy" id="599839"/>
    <lineage>
        <taxon>Eukaryota</taxon>
        <taxon>Fungi</taxon>
        <taxon>Dikarya</taxon>
        <taxon>Basidiomycota</taxon>
        <taxon>Agaricomycotina</taxon>
        <taxon>Agaricomycetes</taxon>
        <taxon>Polyporales</taxon>
        <taxon>Fibroporiaceae</taxon>
        <taxon>Fibroporia</taxon>
    </lineage>
</organism>
<dbReference type="AlphaFoldDB" id="J4HY62"/>
<dbReference type="EMBL" id="HE797124">
    <property type="protein sequence ID" value="CCM03682.1"/>
    <property type="molecule type" value="Genomic_DNA"/>
</dbReference>
<dbReference type="RefSeq" id="XP_012182965.1">
    <property type="nucleotide sequence ID" value="XM_012327575.1"/>
</dbReference>
<accession>J4HY62</accession>
<dbReference type="Proteomes" id="UP000006352">
    <property type="component" value="Unassembled WGS sequence"/>
</dbReference>
<dbReference type="InterPro" id="IPR040976">
    <property type="entry name" value="Pkinase_fungal"/>
</dbReference>
<name>J4HY62_9APHY</name>